<dbReference type="AlphaFoldDB" id="A0A8T2UP52"/>
<comment type="caution">
    <text evidence="1">The sequence shown here is derived from an EMBL/GenBank/DDBJ whole genome shotgun (WGS) entry which is preliminary data.</text>
</comment>
<protein>
    <submittedName>
        <fullName evidence="1">Uncharacterized protein</fullName>
    </submittedName>
</protein>
<dbReference type="EMBL" id="CM035410">
    <property type="protein sequence ID" value="KAH7436380.1"/>
    <property type="molecule type" value="Genomic_DNA"/>
</dbReference>
<dbReference type="Proteomes" id="UP000825935">
    <property type="component" value="Chromosome 5"/>
</dbReference>
<sequence length="96" mass="10712">MGIAFRLWIGYAATKKVNLFVTFKLLIILKILHALYSLSFHTAGSQKNSVSRASLSYKVREQPTGRLLPCKAENAAVTKLDFTRRLARLLVFAAGE</sequence>
<accession>A0A8T2UP52</accession>
<organism evidence="1 2">
    <name type="scientific">Ceratopteris richardii</name>
    <name type="common">Triangle waterfern</name>
    <dbReference type="NCBI Taxonomy" id="49495"/>
    <lineage>
        <taxon>Eukaryota</taxon>
        <taxon>Viridiplantae</taxon>
        <taxon>Streptophyta</taxon>
        <taxon>Embryophyta</taxon>
        <taxon>Tracheophyta</taxon>
        <taxon>Polypodiopsida</taxon>
        <taxon>Polypodiidae</taxon>
        <taxon>Polypodiales</taxon>
        <taxon>Pteridineae</taxon>
        <taxon>Pteridaceae</taxon>
        <taxon>Parkerioideae</taxon>
        <taxon>Ceratopteris</taxon>
    </lineage>
</organism>
<gene>
    <name evidence="1" type="ORF">KP509_05G016900</name>
</gene>
<evidence type="ECO:0000313" key="2">
    <source>
        <dbReference type="Proteomes" id="UP000825935"/>
    </source>
</evidence>
<reference evidence="1" key="1">
    <citation type="submission" date="2021-08" db="EMBL/GenBank/DDBJ databases">
        <title>WGS assembly of Ceratopteris richardii.</title>
        <authorList>
            <person name="Marchant D.B."/>
            <person name="Chen G."/>
            <person name="Jenkins J."/>
            <person name="Shu S."/>
            <person name="Leebens-Mack J."/>
            <person name="Grimwood J."/>
            <person name="Schmutz J."/>
            <person name="Soltis P."/>
            <person name="Soltis D."/>
            <person name="Chen Z.-H."/>
        </authorList>
    </citation>
    <scope>NUCLEOTIDE SEQUENCE</scope>
    <source>
        <strain evidence="1">Whitten #5841</strain>
        <tissue evidence="1">Leaf</tissue>
    </source>
</reference>
<evidence type="ECO:0000313" key="1">
    <source>
        <dbReference type="EMBL" id="KAH7436380.1"/>
    </source>
</evidence>
<name>A0A8T2UP52_CERRI</name>
<proteinExistence type="predicted"/>
<keyword evidence="2" id="KW-1185">Reference proteome</keyword>